<comment type="caution">
    <text evidence="1">The sequence shown here is derived from an EMBL/GenBank/DDBJ whole genome shotgun (WGS) entry which is preliminary data.</text>
</comment>
<proteinExistence type="predicted"/>
<gene>
    <name evidence="1" type="ORF">HYFRA_00006630</name>
</gene>
<reference evidence="1" key="1">
    <citation type="submission" date="2021-07" db="EMBL/GenBank/DDBJ databases">
        <authorList>
            <person name="Durling M."/>
        </authorList>
    </citation>
    <scope>NUCLEOTIDE SEQUENCE</scope>
</reference>
<protein>
    <submittedName>
        <fullName evidence="1">Uncharacterized protein</fullName>
    </submittedName>
</protein>
<name>A0A9N9KT56_9HELO</name>
<evidence type="ECO:0000313" key="2">
    <source>
        <dbReference type="Proteomes" id="UP000696280"/>
    </source>
</evidence>
<accession>A0A9N9KT56</accession>
<organism evidence="1 2">
    <name type="scientific">Hymenoscyphus fraxineus</name>
    <dbReference type="NCBI Taxonomy" id="746836"/>
    <lineage>
        <taxon>Eukaryota</taxon>
        <taxon>Fungi</taxon>
        <taxon>Dikarya</taxon>
        <taxon>Ascomycota</taxon>
        <taxon>Pezizomycotina</taxon>
        <taxon>Leotiomycetes</taxon>
        <taxon>Helotiales</taxon>
        <taxon>Helotiaceae</taxon>
        <taxon>Hymenoscyphus</taxon>
    </lineage>
</organism>
<dbReference type="SUPFAM" id="SSF52047">
    <property type="entry name" value="RNI-like"/>
    <property type="match status" value="1"/>
</dbReference>
<dbReference type="EMBL" id="CAJVRL010000052">
    <property type="protein sequence ID" value="CAG8953740.1"/>
    <property type="molecule type" value="Genomic_DNA"/>
</dbReference>
<evidence type="ECO:0000313" key="1">
    <source>
        <dbReference type="EMBL" id="CAG8953740.1"/>
    </source>
</evidence>
<sequence length="728" mass="81975">MEYHQIFIIAHIKDRYRCLAKVILFDVERPYRISVPLRCERLISIFESSSNAMALSSELNNAKTLPSSFWGDKEANDDPVARTEYPEHPFSYIKTCLTVGASWDPIKNIWTQVSVARDTKSYQYGAFSGYGGNTILDITHLKRVRYAFEKSRRFFARPSLLTRRSSLLKRLCTAAEYLGKYNYARAKEDSDDLKAEHHLACSACLDHELLDVAAFISAWPDSPFSAPTPAENDEGDVTSGSPDTYQNIASSQTATLKKASMDKVFDELLMCTHEELKAMLSTATLLSDFWPTVKSKLFNNPILFHLGPDKGFGAVRLLLYALEHEETIDLCPCQLTTDQLEYFLISGPMRLQNLKILNLSGSRHLTEGLLRKIILNHTNLTTLYLLNTPHIPLQTKLGTLKGSGITEFLDSKLLSFAFIGAPEAEIHPDPRDEKDIVGVAQKQAVRIGERKQEETRYSRKAPSLNYMPLPVSQVMLVGLKVCNGGVVDINRILRRDYSPIYGFPFNLNGLNRSLSACLFNMVEYMQRLLSRRDQDDLSPLHFASYDNMKKFLGICLARDSCPDAEALKIHPIPPGLYEDRKKRRSGYQVGVPTPTPLSPGQWTLMIGHALPHNKQGDQSSVQGTSLPPALYYAFLSTEPDSEGNSLSKELGPASQNRLITEDIDGLLRRLEVDTPTREQIVTLWHERLGKLRIRDYWGPDSSKLLECSVEACSTEDAEFLLEYAMKGV</sequence>
<keyword evidence="2" id="KW-1185">Reference proteome</keyword>
<dbReference type="AlphaFoldDB" id="A0A9N9KT56"/>
<dbReference type="Proteomes" id="UP000696280">
    <property type="component" value="Unassembled WGS sequence"/>
</dbReference>
<dbReference type="OrthoDB" id="3515175at2759"/>